<reference evidence="2 3" key="2">
    <citation type="journal article" date="2017" name="Nature">
        <title>The Apostasia genome and the evolution of orchids.</title>
        <authorList>
            <person name="Zhang G.Q."/>
            <person name="Liu K.W."/>
            <person name="Li Z."/>
            <person name="Lohaus R."/>
            <person name="Hsiao Y.Y."/>
            <person name="Niu S.C."/>
            <person name="Wang J.Y."/>
            <person name="Lin Y.C."/>
            <person name="Xu Q."/>
            <person name="Chen L.J."/>
            <person name="Yoshida K."/>
            <person name="Fujiwara S."/>
            <person name="Wang Z.W."/>
            <person name="Zhang Y.Q."/>
            <person name="Mitsuda N."/>
            <person name="Wang M."/>
            <person name="Liu G.H."/>
            <person name="Pecoraro L."/>
            <person name="Huang H.X."/>
            <person name="Xiao X.J."/>
            <person name="Lin M."/>
            <person name="Wu X.Y."/>
            <person name="Wu W.L."/>
            <person name="Chen Y.Y."/>
            <person name="Chang S.B."/>
            <person name="Sakamoto S."/>
            <person name="Ohme-Takagi M."/>
            <person name="Yagi M."/>
            <person name="Zeng S.J."/>
            <person name="Shen C.Y."/>
            <person name="Yeh C.M."/>
            <person name="Luo Y.B."/>
            <person name="Tsai W.C."/>
            <person name="Van de Peer Y."/>
            <person name="Liu Z.J."/>
        </authorList>
    </citation>
    <scope>NUCLEOTIDE SEQUENCE [LARGE SCALE GENOMIC DNA]</scope>
    <source>
        <tissue evidence="2">The whole plant</tissue>
    </source>
</reference>
<keyword evidence="3" id="KW-1185">Reference proteome</keyword>
<dbReference type="AlphaFoldDB" id="A0A2I0WLH4"/>
<evidence type="ECO:0000256" key="1">
    <source>
        <dbReference type="SAM" id="MobiDB-lite"/>
    </source>
</evidence>
<protein>
    <submittedName>
        <fullName evidence="2">Uncharacterized protein</fullName>
    </submittedName>
</protein>
<dbReference type="Proteomes" id="UP000233837">
    <property type="component" value="Unassembled WGS sequence"/>
</dbReference>
<proteinExistence type="predicted"/>
<reference evidence="2 3" key="1">
    <citation type="journal article" date="2016" name="Sci. Rep.">
        <title>The Dendrobium catenatum Lindl. genome sequence provides insights into polysaccharide synthase, floral development and adaptive evolution.</title>
        <authorList>
            <person name="Zhang G.Q."/>
            <person name="Xu Q."/>
            <person name="Bian C."/>
            <person name="Tsai W.C."/>
            <person name="Yeh C.M."/>
            <person name="Liu K.W."/>
            <person name="Yoshida K."/>
            <person name="Zhang L.S."/>
            <person name="Chang S.B."/>
            <person name="Chen F."/>
            <person name="Shi Y."/>
            <person name="Su Y.Y."/>
            <person name="Zhang Y.Q."/>
            <person name="Chen L.J."/>
            <person name="Yin Y."/>
            <person name="Lin M."/>
            <person name="Huang H."/>
            <person name="Deng H."/>
            <person name="Wang Z.W."/>
            <person name="Zhu S.L."/>
            <person name="Zhao X."/>
            <person name="Deng C."/>
            <person name="Niu S.C."/>
            <person name="Huang J."/>
            <person name="Wang M."/>
            <person name="Liu G.H."/>
            <person name="Yang H.J."/>
            <person name="Xiao X.J."/>
            <person name="Hsiao Y.Y."/>
            <person name="Wu W.L."/>
            <person name="Chen Y.Y."/>
            <person name="Mitsuda N."/>
            <person name="Ohme-Takagi M."/>
            <person name="Luo Y.B."/>
            <person name="Van de Peer Y."/>
            <person name="Liu Z.J."/>
        </authorList>
    </citation>
    <scope>NUCLEOTIDE SEQUENCE [LARGE SCALE GENOMIC DNA]</scope>
    <source>
        <tissue evidence="2">The whole plant</tissue>
    </source>
</reference>
<gene>
    <name evidence="2" type="ORF">MA16_Dca001109</name>
</gene>
<name>A0A2I0WLH4_9ASPA</name>
<dbReference type="EMBL" id="KZ502537">
    <property type="protein sequence ID" value="PKU76505.1"/>
    <property type="molecule type" value="Genomic_DNA"/>
</dbReference>
<evidence type="ECO:0000313" key="2">
    <source>
        <dbReference type="EMBL" id="PKU76505.1"/>
    </source>
</evidence>
<evidence type="ECO:0000313" key="3">
    <source>
        <dbReference type="Proteomes" id="UP000233837"/>
    </source>
</evidence>
<accession>A0A2I0WLH4</accession>
<organism evidence="2 3">
    <name type="scientific">Dendrobium catenatum</name>
    <dbReference type="NCBI Taxonomy" id="906689"/>
    <lineage>
        <taxon>Eukaryota</taxon>
        <taxon>Viridiplantae</taxon>
        <taxon>Streptophyta</taxon>
        <taxon>Embryophyta</taxon>
        <taxon>Tracheophyta</taxon>
        <taxon>Spermatophyta</taxon>
        <taxon>Magnoliopsida</taxon>
        <taxon>Liliopsida</taxon>
        <taxon>Asparagales</taxon>
        <taxon>Orchidaceae</taxon>
        <taxon>Epidendroideae</taxon>
        <taxon>Malaxideae</taxon>
        <taxon>Dendrobiinae</taxon>
        <taxon>Dendrobium</taxon>
    </lineage>
</organism>
<sequence>MMEASPEDSVVRRNPPVCLKVSSRSPMGSDDRKIHGKLAPLVIREPTTEMTVKKSPVIEKGKGVDVASPLPSFDSVTENDQDASSSVGLKLFVNRFGNAISESTEKNAALVKPSDVRDNVQEKSTNGILNVVKEAGNPWLKSRILR</sequence>
<feature type="region of interest" description="Disordered" evidence="1">
    <location>
        <begin position="1"/>
        <end position="36"/>
    </location>
</feature>